<dbReference type="AlphaFoldDB" id="B8J7J5"/>
<evidence type="ECO:0000313" key="4">
    <source>
        <dbReference type="Proteomes" id="UP000007089"/>
    </source>
</evidence>
<dbReference type="EMBL" id="CP001359">
    <property type="protein sequence ID" value="ACL67175.1"/>
    <property type="molecule type" value="Genomic_DNA"/>
</dbReference>
<keyword evidence="1" id="KW-0472">Membrane</keyword>
<name>B8J7J5_ANAD2</name>
<accession>B8J7J5</accession>
<dbReference type="Gene3D" id="6.10.140.1340">
    <property type="match status" value="1"/>
</dbReference>
<dbReference type="Proteomes" id="UP000007089">
    <property type="component" value="Chromosome"/>
</dbReference>
<feature type="domain" description="Inner membrane protein YgaP-like transmembrane" evidence="2">
    <location>
        <begin position="2"/>
        <end position="61"/>
    </location>
</feature>
<dbReference type="KEGG" id="acp:A2cp1_3851"/>
<keyword evidence="1" id="KW-1133">Transmembrane helix</keyword>
<dbReference type="Pfam" id="PF11127">
    <property type="entry name" value="YgaP-like_TM"/>
    <property type="match status" value="1"/>
</dbReference>
<sequence>MTAERGVRILAGTFILVSLLLGVEASPLFVNARWLWLTVFVGANLFQSGFTGFCPAEIIMRKAGLRGAAVPASSQR</sequence>
<protein>
    <recommendedName>
        <fullName evidence="2">Inner membrane protein YgaP-like transmembrane domain-containing protein</fullName>
    </recommendedName>
</protein>
<dbReference type="RefSeq" id="WP_012527742.1">
    <property type="nucleotide sequence ID" value="NC_011891.1"/>
</dbReference>
<evidence type="ECO:0000259" key="2">
    <source>
        <dbReference type="Pfam" id="PF11127"/>
    </source>
</evidence>
<keyword evidence="1" id="KW-0812">Transmembrane</keyword>
<dbReference type="InterPro" id="IPR021309">
    <property type="entry name" value="YgaP-like_TM"/>
</dbReference>
<evidence type="ECO:0000313" key="3">
    <source>
        <dbReference type="EMBL" id="ACL67175.1"/>
    </source>
</evidence>
<feature type="transmembrane region" description="Helical" evidence="1">
    <location>
        <begin position="35"/>
        <end position="56"/>
    </location>
</feature>
<gene>
    <name evidence="3" type="ordered locus">A2cp1_3851</name>
</gene>
<reference evidence="3" key="1">
    <citation type="submission" date="2009-01" db="EMBL/GenBank/DDBJ databases">
        <title>Complete sequence of Anaeromyxobacter dehalogenans 2CP-1.</title>
        <authorList>
            <consortium name="US DOE Joint Genome Institute"/>
            <person name="Lucas S."/>
            <person name="Copeland A."/>
            <person name="Lapidus A."/>
            <person name="Glavina del Rio T."/>
            <person name="Dalin E."/>
            <person name="Tice H."/>
            <person name="Bruce D."/>
            <person name="Goodwin L."/>
            <person name="Pitluck S."/>
            <person name="Saunders E."/>
            <person name="Brettin T."/>
            <person name="Detter J.C."/>
            <person name="Han C."/>
            <person name="Larimer F."/>
            <person name="Land M."/>
            <person name="Hauser L."/>
            <person name="Kyrpides N."/>
            <person name="Ovchinnikova G."/>
            <person name="Beliaev A.S."/>
            <person name="Richardson P."/>
        </authorList>
    </citation>
    <scope>NUCLEOTIDE SEQUENCE</scope>
    <source>
        <strain evidence="3">2CP-1</strain>
    </source>
</reference>
<organism evidence="3 4">
    <name type="scientific">Anaeromyxobacter dehalogenans (strain ATCC BAA-258 / DSM 21875 / 2CP-1)</name>
    <dbReference type="NCBI Taxonomy" id="455488"/>
    <lineage>
        <taxon>Bacteria</taxon>
        <taxon>Pseudomonadati</taxon>
        <taxon>Myxococcota</taxon>
        <taxon>Myxococcia</taxon>
        <taxon>Myxococcales</taxon>
        <taxon>Cystobacterineae</taxon>
        <taxon>Anaeromyxobacteraceae</taxon>
        <taxon>Anaeromyxobacter</taxon>
    </lineage>
</organism>
<keyword evidence="4" id="KW-1185">Reference proteome</keyword>
<proteinExistence type="predicted"/>
<evidence type="ECO:0000256" key="1">
    <source>
        <dbReference type="SAM" id="Phobius"/>
    </source>
</evidence>
<dbReference type="HOGENOM" id="CLU_190060_0_1_7"/>